<sequence length="124" mass="14072">MSQRLLSPSPSPSASNLSFQSFKSNEEYLFGSRDDPHNQAEKTIDDWADCLKSIVKSDAHEEFQKTCKLFVQADAHAKNTHQALDKTSKAMHALLSKQEFIRDTMTDLEKMQHALDMDQVARNS</sequence>
<dbReference type="OrthoDB" id="2379870at2759"/>
<protein>
    <recommendedName>
        <fullName evidence="3">BLOC-1-related complex subunit 7</fullName>
    </recommendedName>
</protein>
<dbReference type="Pfam" id="PF16088">
    <property type="entry name" value="BORCS7"/>
    <property type="match status" value="1"/>
</dbReference>
<dbReference type="OMA" id="MQNNRWL"/>
<name>A0A1X2HGP7_SYNRA</name>
<evidence type="ECO:0000313" key="7">
    <source>
        <dbReference type="Proteomes" id="UP000242180"/>
    </source>
</evidence>
<dbReference type="Proteomes" id="UP000242180">
    <property type="component" value="Unassembled WGS sequence"/>
</dbReference>
<dbReference type="InterPro" id="IPR032143">
    <property type="entry name" value="BORCS7"/>
</dbReference>
<evidence type="ECO:0000256" key="4">
    <source>
        <dbReference type="ARBA" id="ARBA00023136"/>
    </source>
</evidence>
<comment type="similarity">
    <text evidence="2">Belongs to the BORCS7 family.</text>
</comment>
<keyword evidence="5" id="KW-0458">Lysosome</keyword>
<keyword evidence="7" id="KW-1185">Reference proteome</keyword>
<dbReference type="EMBL" id="MCGN01000004">
    <property type="protein sequence ID" value="ORY98101.1"/>
    <property type="molecule type" value="Genomic_DNA"/>
</dbReference>
<evidence type="ECO:0000256" key="3">
    <source>
        <dbReference type="ARBA" id="ARBA00022295"/>
    </source>
</evidence>
<evidence type="ECO:0000256" key="5">
    <source>
        <dbReference type="ARBA" id="ARBA00023228"/>
    </source>
</evidence>
<keyword evidence="4" id="KW-0472">Membrane</keyword>
<evidence type="ECO:0000313" key="6">
    <source>
        <dbReference type="EMBL" id="ORY98101.1"/>
    </source>
</evidence>
<comment type="caution">
    <text evidence="6">The sequence shown here is derived from an EMBL/GenBank/DDBJ whole genome shotgun (WGS) entry which is preliminary data.</text>
</comment>
<proteinExistence type="inferred from homology"/>
<dbReference type="AlphaFoldDB" id="A0A1X2HGP7"/>
<dbReference type="InParanoid" id="A0A1X2HGP7"/>
<evidence type="ECO:0000256" key="2">
    <source>
        <dbReference type="ARBA" id="ARBA00005433"/>
    </source>
</evidence>
<organism evidence="6 7">
    <name type="scientific">Syncephalastrum racemosum</name>
    <name type="common">Filamentous fungus</name>
    <dbReference type="NCBI Taxonomy" id="13706"/>
    <lineage>
        <taxon>Eukaryota</taxon>
        <taxon>Fungi</taxon>
        <taxon>Fungi incertae sedis</taxon>
        <taxon>Mucoromycota</taxon>
        <taxon>Mucoromycotina</taxon>
        <taxon>Mucoromycetes</taxon>
        <taxon>Mucorales</taxon>
        <taxon>Syncephalastraceae</taxon>
        <taxon>Syncephalastrum</taxon>
    </lineage>
</organism>
<comment type="subcellular location">
    <subcellularLocation>
        <location evidence="1">Lysosome membrane</location>
    </subcellularLocation>
</comment>
<reference evidence="6 7" key="1">
    <citation type="submission" date="2016-07" db="EMBL/GenBank/DDBJ databases">
        <title>Pervasive Adenine N6-methylation of Active Genes in Fungi.</title>
        <authorList>
            <consortium name="DOE Joint Genome Institute"/>
            <person name="Mondo S.J."/>
            <person name="Dannebaum R.O."/>
            <person name="Kuo R.C."/>
            <person name="Labutti K."/>
            <person name="Haridas S."/>
            <person name="Kuo A."/>
            <person name="Salamov A."/>
            <person name="Ahrendt S.R."/>
            <person name="Lipzen A."/>
            <person name="Sullivan W."/>
            <person name="Andreopoulos W.B."/>
            <person name="Clum A."/>
            <person name="Lindquist E."/>
            <person name="Daum C."/>
            <person name="Ramamoorthy G.K."/>
            <person name="Gryganskyi A."/>
            <person name="Culley D."/>
            <person name="Magnuson J.K."/>
            <person name="James T.Y."/>
            <person name="O'Malley M.A."/>
            <person name="Stajich J.E."/>
            <person name="Spatafora J.W."/>
            <person name="Visel A."/>
            <person name="Grigoriev I.V."/>
        </authorList>
    </citation>
    <scope>NUCLEOTIDE SEQUENCE [LARGE SCALE GENOMIC DNA]</scope>
    <source>
        <strain evidence="6 7">NRRL 2496</strain>
    </source>
</reference>
<gene>
    <name evidence="6" type="ORF">BCR43DRAFT_490874</name>
</gene>
<accession>A0A1X2HGP7</accession>
<evidence type="ECO:0000256" key="1">
    <source>
        <dbReference type="ARBA" id="ARBA00004656"/>
    </source>
</evidence>